<gene>
    <name evidence="1" type="ORF">T02_7237</name>
</gene>
<protein>
    <submittedName>
        <fullName evidence="1">Uncharacterized protein</fullName>
    </submittedName>
</protein>
<comment type="caution">
    <text evidence="1">The sequence shown here is derived from an EMBL/GenBank/DDBJ whole genome shotgun (WGS) entry which is preliminary data.</text>
</comment>
<dbReference type="AlphaFoldDB" id="A0A0V1JVL1"/>
<dbReference type="EMBL" id="JYDW01003766">
    <property type="protein sequence ID" value="KRZ39006.1"/>
    <property type="molecule type" value="Genomic_DNA"/>
</dbReference>
<dbReference type="Proteomes" id="UP000054721">
    <property type="component" value="Unassembled WGS sequence"/>
</dbReference>
<proteinExistence type="predicted"/>
<reference evidence="1 2" key="1">
    <citation type="submission" date="2015-05" db="EMBL/GenBank/DDBJ databases">
        <title>Evolution of Trichinella species and genotypes.</title>
        <authorList>
            <person name="Korhonen P.K."/>
            <person name="Edoardo P."/>
            <person name="Giuseppe L.R."/>
            <person name="Gasser R.B."/>
        </authorList>
    </citation>
    <scope>NUCLEOTIDE SEQUENCE [LARGE SCALE GENOMIC DNA]</scope>
    <source>
        <strain evidence="1">ISS10</strain>
    </source>
</reference>
<name>A0A0V1JVL1_9BILA</name>
<evidence type="ECO:0000313" key="1">
    <source>
        <dbReference type="EMBL" id="KRZ39006.1"/>
    </source>
</evidence>
<organism evidence="1 2">
    <name type="scientific">Trichinella nativa</name>
    <dbReference type="NCBI Taxonomy" id="6335"/>
    <lineage>
        <taxon>Eukaryota</taxon>
        <taxon>Metazoa</taxon>
        <taxon>Ecdysozoa</taxon>
        <taxon>Nematoda</taxon>
        <taxon>Enoplea</taxon>
        <taxon>Dorylaimia</taxon>
        <taxon>Trichinellida</taxon>
        <taxon>Trichinellidae</taxon>
        <taxon>Trichinella</taxon>
    </lineage>
</organism>
<evidence type="ECO:0000313" key="2">
    <source>
        <dbReference type="Proteomes" id="UP000054721"/>
    </source>
</evidence>
<sequence length="32" mass="3702">MVFTCCGFIPPQNDVSQNHIIKMISYRGNECR</sequence>
<accession>A0A0V1JVL1</accession>
<keyword evidence="2" id="KW-1185">Reference proteome</keyword>